<proteinExistence type="predicted"/>
<feature type="chain" id="PRO_5045769547" evidence="1">
    <location>
        <begin position="34"/>
        <end position="249"/>
    </location>
</feature>
<evidence type="ECO:0000256" key="1">
    <source>
        <dbReference type="SAM" id="SignalP"/>
    </source>
</evidence>
<feature type="domain" description="TNT" evidence="2">
    <location>
        <begin position="126"/>
        <end position="228"/>
    </location>
</feature>
<reference evidence="3 4" key="1">
    <citation type="submission" date="2024-09" db="EMBL/GenBank/DDBJ databases">
        <authorList>
            <person name="Sun Q."/>
            <person name="Mori K."/>
        </authorList>
    </citation>
    <scope>NUCLEOTIDE SEQUENCE [LARGE SCALE GENOMIC DNA]</scope>
    <source>
        <strain evidence="3 4">CGMCC 1.15906</strain>
    </source>
</reference>
<organism evidence="3 4">
    <name type="scientific">Kribbella deserti</name>
    <dbReference type="NCBI Taxonomy" id="1926257"/>
    <lineage>
        <taxon>Bacteria</taxon>
        <taxon>Bacillati</taxon>
        <taxon>Actinomycetota</taxon>
        <taxon>Actinomycetes</taxon>
        <taxon>Propionibacteriales</taxon>
        <taxon>Kribbellaceae</taxon>
        <taxon>Kribbella</taxon>
    </lineage>
</organism>
<evidence type="ECO:0000313" key="4">
    <source>
        <dbReference type="Proteomes" id="UP001589890"/>
    </source>
</evidence>
<comment type="caution">
    <text evidence="3">The sequence shown here is derived from an EMBL/GenBank/DDBJ whole genome shotgun (WGS) entry which is preliminary data.</text>
</comment>
<dbReference type="Pfam" id="PF14021">
    <property type="entry name" value="TNT"/>
    <property type="match status" value="1"/>
</dbReference>
<gene>
    <name evidence="3" type="ORF">ACFFGN_14730</name>
</gene>
<dbReference type="PANTHER" id="PTHR42059:SF1">
    <property type="entry name" value="TNT DOMAIN-CONTAINING PROTEIN"/>
    <property type="match status" value="1"/>
</dbReference>
<dbReference type="RefSeq" id="WP_380047638.1">
    <property type="nucleotide sequence ID" value="NZ_JBHLTC010000018.1"/>
</dbReference>
<evidence type="ECO:0000259" key="2">
    <source>
        <dbReference type="Pfam" id="PF14021"/>
    </source>
</evidence>
<dbReference type="PANTHER" id="PTHR42059">
    <property type="entry name" value="TNT DOMAIN-CONTAINING PROTEIN"/>
    <property type="match status" value="1"/>
</dbReference>
<keyword evidence="4" id="KW-1185">Reference proteome</keyword>
<accession>A0ABV6QL11</accession>
<protein>
    <submittedName>
        <fullName evidence="3">TNT domain-containing protein</fullName>
    </submittedName>
</protein>
<dbReference type="Proteomes" id="UP001589890">
    <property type="component" value="Unassembled WGS sequence"/>
</dbReference>
<sequence length="249" mass="26877">MLIPSARKRVLSTLVAGVFAGTALLLPAGSASAQSAAPTSAQSSAQTPANECSATFHLGDRRFGPEILPKRGVVAAGLIGYRRTGSLSPQQFLDKYWDSAAAWWKYPPLDGYLLDRQGKPIIVPSKLRPGQLVDRYGSEFGQFLAPIGTPYTARAIPPQSLVSTPAGYCNYRAYKVLKPFTVDSGPIAPWFEQTGYGWQYVLKSSNIPGAPSPLTIKWLLENGYLQRVIGPPQTFAESLVPPLDRAPVS</sequence>
<dbReference type="InterPro" id="IPR025331">
    <property type="entry name" value="TNT"/>
</dbReference>
<name>A0ABV6QL11_9ACTN</name>
<feature type="signal peptide" evidence="1">
    <location>
        <begin position="1"/>
        <end position="33"/>
    </location>
</feature>
<dbReference type="EMBL" id="JBHLTC010000018">
    <property type="protein sequence ID" value="MFC0625332.1"/>
    <property type="molecule type" value="Genomic_DNA"/>
</dbReference>
<keyword evidence="1" id="KW-0732">Signal</keyword>
<dbReference type="InterPro" id="IPR053024">
    <property type="entry name" value="Fungal_surface_NADase"/>
</dbReference>
<evidence type="ECO:0000313" key="3">
    <source>
        <dbReference type="EMBL" id="MFC0625332.1"/>
    </source>
</evidence>